<dbReference type="Pfam" id="PF00072">
    <property type="entry name" value="Response_reg"/>
    <property type="match status" value="1"/>
</dbReference>
<dbReference type="SUPFAM" id="SSF52172">
    <property type="entry name" value="CheY-like"/>
    <property type="match status" value="1"/>
</dbReference>
<dbReference type="Pfam" id="PF08448">
    <property type="entry name" value="PAS_4"/>
    <property type="match status" value="1"/>
</dbReference>
<dbReference type="Pfam" id="PF00989">
    <property type="entry name" value="PAS"/>
    <property type="match status" value="1"/>
</dbReference>
<dbReference type="InterPro" id="IPR036890">
    <property type="entry name" value="HATPase_C_sf"/>
</dbReference>
<feature type="domain" description="Response regulatory" evidence="9">
    <location>
        <begin position="785"/>
        <end position="903"/>
    </location>
</feature>
<dbReference type="PROSITE" id="PS50113">
    <property type="entry name" value="PAC"/>
    <property type="match status" value="1"/>
</dbReference>
<dbReference type="Gene3D" id="3.40.50.2300">
    <property type="match status" value="1"/>
</dbReference>
<dbReference type="PROSITE" id="PS50112">
    <property type="entry name" value="PAS"/>
    <property type="match status" value="1"/>
</dbReference>
<keyword evidence="7" id="KW-0175">Coiled coil</keyword>
<protein>
    <recommendedName>
        <fullName evidence="2">histidine kinase</fullName>
        <ecNumber evidence="2">2.7.13.3</ecNumber>
    </recommendedName>
</protein>
<dbReference type="PANTHER" id="PTHR43047">
    <property type="entry name" value="TWO-COMPONENT HISTIDINE PROTEIN KINASE"/>
    <property type="match status" value="1"/>
</dbReference>
<organism evidence="12 13">
    <name type="scientific">Hymenobacter yonginensis</name>
    <dbReference type="NCBI Taxonomy" id="748197"/>
    <lineage>
        <taxon>Bacteria</taxon>
        <taxon>Pseudomonadati</taxon>
        <taxon>Bacteroidota</taxon>
        <taxon>Cytophagia</taxon>
        <taxon>Cytophagales</taxon>
        <taxon>Hymenobacteraceae</taxon>
        <taxon>Hymenobacter</taxon>
    </lineage>
</organism>
<dbReference type="Pfam" id="PF00512">
    <property type="entry name" value="HisKA"/>
    <property type="match status" value="1"/>
</dbReference>
<dbReference type="CDD" id="cd00130">
    <property type="entry name" value="PAS"/>
    <property type="match status" value="2"/>
</dbReference>
<dbReference type="InterPro" id="IPR005467">
    <property type="entry name" value="His_kinase_dom"/>
</dbReference>
<evidence type="ECO:0000259" key="9">
    <source>
        <dbReference type="PROSITE" id="PS50110"/>
    </source>
</evidence>
<dbReference type="SMART" id="SM00091">
    <property type="entry name" value="PAS"/>
    <property type="match status" value="4"/>
</dbReference>
<dbReference type="CDD" id="cd00082">
    <property type="entry name" value="HisKA"/>
    <property type="match status" value="1"/>
</dbReference>
<dbReference type="CDD" id="cd17546">
    <property type="entry name" value="REC_hyHK_CKI1_RcsC-like"/>
    <property type="match status" value="1"/>
</dbReference>
<dbReference type="EC" id="2.7.13.3" evidence="2"/>
<dbReference type="InterPro" id="IPR000700">
    <property type="entry name" value="PAS-assoc_C"/>
</dbReference>
<feature type="domain" description="PAS" evidence="10">
    <location>
        <begin position="397"/>
        <end position="467"/>
    </location>
</feature>
<dbReference type="InterPro" id="IPR013767">
    <property type="entry name" value="PAS_fold"/>
</dbReference>
<dbReference type="InterPro" id="IPR013656">
    <property type="entry name" value="PAS_4"/>
</dbReference>
<name>A0ABY7PRD8_9BACT</name>
<keyword evidence="4" id="KW-0808">Transferase</keyword>
<dbReference type="EMBL" id="CP115396">
    <property type="protein sequence ID" value="WBO85402.1"/>
    <property type="molecule type" value="Genomic_DNA"/>
</dbReference>
<dbReference type="Gene3D" id="3.30.450.20">
    <property type="entry name" value="PAS domain"/>
    <property type="match status" value="3"/>
</dbReference>
<evidence type="ECO:0000313" key="12">
    <source>
        <dbReference type="EMBL" id="WBO85402.1"/>
    </source>
</evidence>
<dbReference type="Pfam" id="PF13188">
    <property type="entry name" value="PAS_8"/>
    <property type="match status" value="1"/>
</dbReference>
<dbReference type="InterPro" id="IPR000014">
    <property type="entry name" value="PAS"/>
</dbReference>
<evidence type="ECO:0000259" key="8">
    <source>
        <dbReference type="PROSITE" id="PS50109"/>
    </source>
</evidence>
<feature type="domain" description="PAC" evidence="11">
    <location>
        <begin position="345"/>
        <end position="396"/>
    </location>
</feature>
<dbReference type="SUPFAM" id="SSF55874">
    <property type="entry name" value="ATPase domain of HSP90 chaperone/DNA topoisomerase II/histidine kinase"/>
    <property type="match status" value="1"/>
</dbReference>
<comment type="catalytic activity">
    <reaction evidence="1">
        <text>ATP + protein L-histidine = ADP + protein N-phospho-L-histidine.</text>
        <dbReference type="EC" id="2.7.13.3"/>
    </reaction>
</comment>
<dbReference type="InterPro" id="IPR001789">
    <property type="entry name" value="Sig_transdc_resp-reg_receiver"/>
</dbReference>
<evidence type="ECO:0000256" key="2">
    <source>
        <dbReference type="ARBA" id="ARBA00012438"/>
    </source>
</evidence>
<dbReference type="Gene3D" id="1.10.287.130">
    <property type="match status" value="1"/>
</dbReference>
<dbReference type="SMART" id="SM00388">
    <property type="entry name" value="HisKA"/>
    <property type="match status" value="1"/>
</dbReference>
<evidence type="ECO:0000256" key="3">
    <source>
        <dbReference type="ARBA" id="ARBA00022553"/>
    </source>
</evidence>
<evidence type="ECO:0000256" key="4">
    <source>
        <dbReference type="ARBA" id="ARBA00022679"/>
    </source>
</evidence>
<feature type="domain" description="Histidine kinase" evidence="8">
    <location>
        <begin position="539"/>
        <end position="763"/>
    </location>
</feature>
<dbReference type="PROSITE" id="PS50109">
    <property type="entry name" value="HIS_KIN"/>
    <property type="match status" value="1"/>
</dbReference>
<evidence type="ECO:0000259" key="10">
    <source>
        <dbReference type="PROSITE" id="PS50112"/>
    </source>
</evidence>
<keyword evidence="3 6" id="KW-0597">Phosphoprotein</keyword>
<evidence type="ECO:0000256" key="5">
    <source>
        <dbReference type="ARBA" id="ARBA00022777"/>
    </source>
</evidence>
<evidence type="ECO:0000259" key="11">
    <source>
        <dbReference type="PROSITE" id="PS50113"/>
    </source>
</evidence>
<dbReference type="SMART" id="SM00387">
    <property type="entry name" value="HATPase_c"/>
    <property type="match status" value="1"/>
</dbReference>
<dbReference type="InterPro" id="IPR004358">
    <property type="entry name" value="Sig_transdc_His_kin-like_C"/>
</dbReference>
<dbReference type="PROSITE" id="PS50110">
    <property type="entry name" value="RESPONSE_REGULATORY"/>
    <property type="match status" value="1"/>
</dbReference>
<dbReference type="InterPro" id="IPR003594">
    <property type="entry name" value="HATPase_dom"/>
</dbReference>
<dbReference type="Gene3D" id="3.30.565.10">
    <property type="entry name" value="Histidine kinase-like ATPase, C-terminal domain"/>
    <property type="match status" value="1"/>
</dbReference>
<dbReference type="PANTHER" id="PTHR43047:SF72">
    <property type="entry name" value="OSMOSENSING HISTIDINE PROTEIN KINASE SLN1"/>
    <property type="match status" value="1"/>
</dbReference>
<reference evidence="12 13" key="1">
    <citation type="journal article" date="2011" name="Int. J. Syst. Evol. Microbiol.">
        <title>Hymenobacter yonginensis sp. nov., isolated from a mesotrophic artificial lake.</title>
        <authorList>
            <person name="Joung Y."/>
            <person name="Cho S.H."/>
            <person name="Kim H."/>
            <person name="Kim S.B."/>
            <person name="Joh K."/>
        </authorList>
    </citation>
    <scope>NUCLEOTIDE SEQUENCE [LARGE SCALE GENOMIC DNA]</scope>
    <source>
        <strain evidence="12 13">KCTC 22745</strain>
    </source>
</reference>
<accession>A0ABY7PRD8</accession>
<proteinExistence type="predicted"/>
<dbReference type="InterPro" id="IPR011006">
    <property type="entry name" value="CheY-like_superfamily"/>
</dbReference>
<dbReference type="PRINTS" id="PR00344">
    <property type="entry name" value="BCTRLSENSOR"/>
</dbReference>
<evidence type="ECO:0000256" key="6">
    <source>
        <dbReference type="PROSITE-ProRule" id="PRU00169"/>
    </source>
</evidence>
<dbReference type="SUPFAM" id="SSF55785">
    <property type="entry name" value="PYP-like sensor domain (PAS domain)"/>
    <property type="match status" value="3"/>
</dbReference>
<sequence length="905" mass="99938">MPASALPATLPVPDCSPALALAEQHIRQLSAELQQMQQARQLAERLPNYLREGLLVLDCAGCILQANPRFFSLFGLPDAPADWRGRSIQDLTAHVRQQPPLAKLLRSLAAAPPRQLRHDLLLLADGTALCCQAGPTADEPHHGTQHTWLLSLRDITEQHQLQADSQLASRISDENPNPIVRLGPQQQRYANTAARQLSQQLPRPERVRLLRQLQHAAAAALAQATAHELELLAGRRTFEVKVLPFAPEGYVNLYLVDVTEQKAVRNQLREHQHFMEQVLDTIPTIVFVRDAEQKILFQNQAMANLVKASPVPDDLSQVKTDSQLARELAEYAAIDAQVMSTGREIAREEAFTLADGNVHWFYTIKRPLYRPDGTVHVLGVSTDITAHKQAQQTLERSEKQYRDLMHYAQALICTYDLNGIMLSVNPALESLLGLPATELLGQPMRNRLRPDDQSVFADYLDQIAASGEAKGVMGVLPHGSQEVRHLLYHNFVVREPSQQPYVISHSHDITERIRTEQEMQRAKLAAEAAVRARENFLANMSHEIRTPMNGVLGVANLLAKTPLTPQQQEYLHTIRTSGQHLLAVLNDVLDMAKITSGKLEFNIESFNLCEAMTQAVQPLALQAMAKGIQFISQPLRDTCPSVWVQADAHRLSQIMLNLVSNAIKFTPAGGSVLVAGECRAETADSLTIEYRVTDTGVGMLPEVQARIFESFTQAYADTSRRFGGTGLGLSISRALVQEMGGTLTVQSQPGTGSCFAFSLTLPKATAAVLAAPPENFDTGVLKGVRVLLVEDNDINRYVARRTMQEWGMVVSEAISGAKGVALFEQQPFEVVLMDIQMPGMNGLEATALIRQHPDPARASIPILALTANAFRADHEHYLASGMDDCLAKPFEEAQLYAKLLSMVRR</sequence>
<keyword evidence="5" id="KW-0418">Kinase</keyword>
<dbReference type="NCBIfam" id="TIGR00229">
    <property type="entry name" value="sensory_box"/>
    <property type="match status" value="2"/>
</dbReference>
<gene>
    <name evidence="12" type="ORF">O9Z63_03970</name>
</gene>
<keyword evidence="13" id="KW-1185">Reference proteome</keyword>
<evidence type="ECO:0000256" key="1">
    <source>
        <dbReference type="ARBA" id="ARBA00000085"/>
    </source>
</evidence>
<dbReference type="Pfam" id="PF02518">
    <property type="entry name" value="HATPase_c"/>
    <property type="match status" value="1"/>
</dbReference>
<dbReference type="SUPFAM" id="SSF47384">
    <property type="entry name" value="Homodimeric domain of signal transducing histidine kinase"/>
    <property type="match status" value="1"/>
</dbReference>
<dbReference type="RefSeq" id="WP_270128008.1">
    <property type="nucleotide sequence ID" value="NZ_CP115396.1"/>
</dbReference>
<dbReference type="CDD" id="cd16922">
    <property type="entry name" value="HATPase_EvgS-ArcB-TorS-like"/>
    <property type="match status" value="1"/>
</dbReference>
<evidence type="ECO:0000256" key="7">
    <source>
        <dbReference type="SAM" id="Coils"/>
    </source>
</evidence>
<dbReference type="SMART" id="SM00448">
    <property type="entry name" value="REC"/>
    <property type="match status" value="1"/>
</dbReference>
<evidence type="ECO:0000313" key="13">
    <source>
        <dbReference type="Proteomes" id="UP001211872"/>
    </source>
</evidence>
<dbReference type="InterPro" id="IPR003661">
    <property type="entry name" value="HisK_dim/P_dom"/>
</dbReference>
<dbReference type="InterPro" id="IPR036097">
    <property type="entry name" value="HisK_dim/P_sf"/>
</dbReference>
<feature type="modified residue" description="4-aspartylphosphate" evidence="6">
    <location>
        <position position="834"/>
    </location>
</feature>
<feature type="coiled-coil region" evidence="7">
    <location>
        <begin position="19"/>
        <end position="46"/>
    </location>
</feature>
<dbReference type="InterPro" id="IPR035965">
    <property type="entry name" value="PAS-like_dom_sf"/>
</dbReference>
<dbReference type="Proteomes" id="UP001211872">
    <property type="component" value="Chromosome"/>
</dbReference>